<dbReference type="SUPFAM" id="SSF46785">
    <property type="entry name" value="Winged helix' DNA-binding domain"/>
    <property type="match status" value="1"/>
</dbReference>
<dbReference type="PANTHER" id="PTHR30537">
    <property type="entry name" value="HTH-TYPE TRANSCRIPTIONAL REGULATOR"/>
    <property type="match status" value="1"/>
</dbReference>
<dbReference type="Proteomes" id="UP001596270">
    <property type="component" value="Unassembled WGS sequence"/>
</dbReference>
<keyword evidence="4" id="KW-0804">Transcription</keyword>
<dbReference type="InterPro" id="IPR036388">
    <property type="entry name" value="WH-like_DNA-bd_sf"/>
</dbReference>
<dbReference type="PANTHER" id="PTHR30537:SF74">
    <property type="entry name" value="HTH-TYPE TRANSCRIPTIONAL REGULATOR TRPI"/>
    <property type="match status" value="1"/>
</dbReference>
<dbReference type="Gene3D" id="3.40.190.10">
    <property type="entry name" value="Periplasmic binding protein-like II"/>
    <property type="match status" value="2"/>
</dbReference>
<comment type="similarity">
    <text evidence="1">Belongs to the LysR transcriptional regulatory family.</text>
</comment>
<comment type="caution">
    <text evidence="6">The sequence shown here is derived from an EMBL/GenBank/DDBJ whole genome shotgun (WGS) entry which is preliminary data.</text>
</comment>
<dbReference type="InterPro" id="IPR058163">
    <property type="entry name" value="LysR-type_TF_proteobact-type"/>
</dbReference>
<evidence type="ECO:0000256" key="1">
    <source>
        <dbReference type="ARBA" id="ARBA00009437"/>
    </source>
</evidence>
<keyword evidence="7" id="KW-1185">Reference proteome</keyword>
<evidence type="ECO:0000259" key="5">
    <source>
        <dbReference type="PROSITE" id="PS50931"/>
    </source>
</evidence>
<keyword evidence="3" id="KW-0238">DNA-binding</keyword>
<proteinExistence type="inferred from homology"/>
<evidence type="ECO:0000256" key="4">
    <source>
        <dbReference type="ARBA" id="ARBA00023163"/>
    </source>
</evidence>
<dbReference type="EMBL" id="JBHSRS010000079">
    <property type="protein sequence ID" value="MFC6282710.1"/>
    <property type="molecule type" value="Genomic_DNA"/>
</dbReference>
<accession>A0ABW1U0L2</accession>
<reference evidence="7" key="1">
    <citation type="journal article" date="2019" name="Int. J. Syst. Evol. Microbiol.">
        <title>The Global Catalogue of Microorganisms (GCM) 10K type strain sequencing project: providing services to taxonomists for standard genome sequencing and annotation.</title>
        <authorList>
            <consortium name="The Broad Institute Genomics Platform"/>
            <consortium name="The Broad Institute Genome Sequencing Center for Infectious Disease"/>
            <person name="Wu L."/>
            <person name="Ma J."/>
        </authorList>
    </citation>
    <scope>NUCLEOTIDE SEQUENCE [LARGE SCALE GENOMIC DNA]</scope>
    <source>
        <strain evidence="7">CCUG 39402</strain>
    </source>
</reference>
<protein>
    <submittedName>
        <fullName evidence="6">LysR family transcriptional regulator</fullName>
    </submittedName>
</protein>
<gene>
    <name evidence="6" type="ORF">ACFQND_15900</name>
</gene>
<name>A0ABW1U0L2_9BURK</name>
<dbReference type="InterPro" id="IPR036390">
    <property type="entry name" value="WH_DNA-bd_sf"/>
</dbReference>
<evidence type="ECO:0000256" key="2">
    <source>
        <dbReference type="ARBA" id="ARBA00023015"/>
    </source>
</evidence>
<dbReference type="SUPFAM" id="SSF53850">
    <property type="entry name" value="Periplasmic binding protein-like II"/>
    <property type="match status" value="1"/>
</dbReference>
<dbReference type="InterPro" id="IPR005119">
    <property type="entry name" value="LysR_subst-bd"/>
</dbReference>
<sequence length="295" mass="32388">MNRQIIPSLDDLRAFEAVARAGSVREAADSLALTHGAVSRRITNLANNLGFQLFERDGRGLKLTPAGQTLHLTVSRFISELGSTVENLRAASSEQSTLVLSCEPSVAMRWLIPRLADFQNMHPDIALHLSVGGGPVEFRRDRINLAIRRLDFALPSDWQVRRLFPEKVGPVMIPDLLPAFNRGAYIALGSKTRPVAWKQWLTATPSAPRPSEIRYHDHHFLAVEAAAAGLGVAIAPQVLVVDDVARGRLIAPAGFQADGSEYGLIWQGKQPLEGARQKLSSWIVKRCAVLKREST</sequence>
<evidence type="ECO:0000256" key="3">
    <source>
        <dbReference type="ARBA" id="ARBA00023125"/>
    </source>
</evidence>
<dbReference type="InterPro" id="IPR000847">
    <property type="entry name" value="LysR_HTH_N"/>
</dbReference>
<dbReference type="PROSITE" id="PS50931">
    <property type="entry name" value="HTH_LYSR"/>
    <property type="match status" value="1"/>
</dbReference>
<evidence type="ECO:0000313" key="6">
    <source>
        <dbReference type="EMBL" id="MFC6282710.1"/>
    </source>
</evidence>
<dbReference type="Pfam" id="PF00126">
    <property type="entry name" value="HTH_1"/>
    <property type="match status" value="1"/>
</dbReference>
<dbReference type="Gene3D" id="1.10.10.10">
    <property type="entry name" value="Winged helix-like DNA-binding domain superfamily/Winged helix DNA-binding domain"/>
    <property type="match status" value="1"/>
</dbReference>
<dbReference type="Pfam" id="PF03466">
    <property type="entry name" value="LysR_substrate"/>
    <property type="match status" value="1"/>
</dbReference>
<feature type="domain" description="HTH lysR-type" evidence="5">
    <location>
        <begin position="7"/>
        <end position="64"/>
    </location>
</feature>
<organism evidence="6 7">
    <name type="scientific">Polaromonas aquatica</name>
    <dbReference type="NCBI Taxonomy" id="332657"/>
    <lineage>
        <taxon>Bacteria</taxon>
        <taxon>Pseudomonadati</taxon>
        <taxon>Pseudomonadota</taxon>
        <taxon>Betaproteobacteria</taxon>
        <taxon>Burkholderiales</taxon>
        <taxon>Comamonadaceae</taxon>
        <taxon>Polaromonas</taxon>
    </lineage>
</organism>
<dbReference type="RefSeq" id="WP_371434787.1">
    <property type="nucleotide sequence ID" value="NZ_JBHSRS010000079.1"/>
</dbReference>
<evidence type="ECO:0000313" key="7">
    <source>
        <dbReference type="Proteomes" id="UP001596270"/>
    </source>
</evidence>
<keyword evidence="2" id="KW-0805">Transcription regulation</keyword>